<dbReference type="GO" id="GO:0016301">
    <property type="term" value="F:kinase activity"/>
    <property type="evidence" value="ECO:0007669"/>
    <property type="project" value="UniProtKB-KW"/>
</dbReference>
<keyword evidence="2" id="KW-0812">Transmembrane</keyword>
<feature type="transmembrane region" description="Helical" evidence="2">
    <location>
        <begin position="573"/>
        <end position="594"/>
    </location>
</feature>
<dbReference type="InterPro" id="IPR024788">
    <property type="entry name" value="Malectin-like_Carb-bd_dom"/>
</dbReference>
<dbReference type="Proteomes" id="UP001140206">
    <property type="component" value="Chromosome 2"/>
</dbReference>
<sequence>MGAALQLAISHVRHLGWESSIKRKERMQLGSALLLLFLHTLLLAIPLVFASQDEPFTLRISCGSREDVHTLEGLWYRDFGYTNGRFANATLPSLVSPLLKTLRFFPISDGPDNCYNIDNIPAGRYQIRVFLALIDDPNLASAPLFDLSVEGTLFASIKPGWIGLDEQSFVEAIVDVTDSSATICFHRTGHGDPSILSIEVLQIDYNAYYLGKSKGTKVVLRPVRRLSYWSENPVFDGDMNDVHWGGSRFWKTITFYPTGDYHVLSTKNVIAGTSISPNFYPQALYQSAIAGTDKESQLSFEIAVDHSKKYSLWLHFAEIDPEVTEEYQRVFDVLIDGYVMFKEVDVIRLTGEPYAALVLNTTISVIEKTVKITLKPLTGHAIISAIEIIEVITAEMATSLDEVSALQTIKAMLGLPLKFGWNGDPCVPQQHQWNGVNCQFDSTEGKWVIDKLMLDNQGLRGFLPNDISKLRHLQSINLSENSIKGTIPEKLGDISALQVLDLSYNEFSGTIPESFGALKNLQILNLSGNSLAGKVPATLGGRHLHFNLTGNDRLCGNLGLPECGLHQSVGAKIGIAFGSIFGPLLVVIFINCWWKRRQNILRAQQLAAAMEASYAKAMTHFRDVHLGKNADA</sequence>
<keyword evidence="4" id="KW-0808">Transferase</keyword>
<dbReference type="SUPFAM" id="SSF52058">
    <property type="entry name" value="L domain-like"/>
    <property type="match status" value="1"/>
</dbReference>
<dbReference type="AlphaFoldDB" id="A0AAV8FT99"/>
<evidence type="ECO:0000256" key="1">
    <source>
        <dbReference type="ARBA" id="ARBA00004167"/>
    </source>
</evidence>
<reference evidence="4" key="1">
    <citation type="submission" date="2022-08" db="EMBL/GenBank/DDBJ databases">
        <authorList>
            <person name="Marques A."/>
        </authorList>
    </citation>
    <scope>NUCLEOTIDE SEQUENCE</scope>
    <source>
        <strain evidence="4">RhyPub2mFocal</strain>
        <tissue evidence="4">Leaves</tissue>
    </source>
</reference>
<dbReference type="GO" id="GO:0016020">
    <property type="term" value="C:membrane"/>
    <property type="evidence" value="ECO:0007669"/>
    <property type="project" value="UniProtKB-SubCell"/>
</dbReference>
<dbReference type="InterPro" id="IPR032675">
    <property type="entry name" value="LRR_dom_sf"/>
</dbReference>
<dbReference type="FunFam" id="2.60.120.430:FF:000009">
    <property type="entry name" value="Receptor like protein 4"/>
    <property type="match status" value="1"/>
</dbReference>
<gene>
    <name evidence="4" type="ORF">LUZ62_045557</name>
</gene>
<evidence type="ECO:0000256" key="2">
    <source>
        <dbReference type="SAM" id="Phobius"/>
    </source>
</evidence>
<dbReference type="Gene3D" id="3.80.10.10">
    <property type="entry name" value="Ribonuclease Inhibitor"/>
    <property type="match status" value="1"/>
</dbReference>
<dbReference type="InterPro" id="IPR001611">
    <property type="entry name" value="Leu-rich_rpt"/>
</dbReference>
<evidence type="ECO:0000259" key="3">
    <source>
        <dbReference type="Pfam" id="PF12819"/>
    </source>
</evidence>
<comment type="caution">
    <text evidence="4">The sequence shown here is derived from an EMBL/GenBank/DDBJ whole genome shotgun (WGS) entry which is preliminary data.</text>
</comment>
<dbReference type="PRINTS" id="PR00019">
    <property type="entry name" value="LEURICHRPT"/>
</dbReference>
<comment type="subcellular location">
    <subcellularLocation>
        <location evidence="1">Membrane</location>
        <topology evidence="1">Single-pass membrane protein</topology>
    </subcellularLocation>
</comment>
<dbReference type="EMBL" id="JAMFTS010000002">
    <property type="protein sequence ID" value="KAJ4794311.1"/>
    <property type="molecule type" value="Genomic_DNA"/>
</dbReference>
<keyword evidence="2" id="KW-0472">Membrane</keyword>
<organism evidence="4 5">
    <name type="scientific">Rhynchospora pubera</name>
    <dbReference type="NCBI Taxonomy" id="906938"/>
    <lineage>
        <taxon>Eukaryota</taxon>
        <taxon>Viridiplantae</taxon>
        <taxon>Streptophyta</taxon>
        <taxon>Embryophyta</taxon>
        <taxon>Tracheophyta</taxon>
        <taxon>Spermatophyta</taxon>
        <taxon>Magnoliopsida</taxon>
        <taxon>Liliopsida</taxon>
        <taxon>Poales</taxon>
        <taxon>Cyperaceae</taxon>
        <taxon>Cyperoideae</taxon>
        <taxon>Rhynchosporeae</taxon>
        <taxon>Rhynchospora</taxon>
    </lineage>
</organism>
<dbReference type="PANTHER" id="PTHR45631">
    <property type="entry name" value="OS07G0107800 PROTEIN-RELATED"/>
    <property type="match status" value="1"/>
</dbReference>
<name>A0AAV8FT99_9POAL</name>
<keyword evidence="2" id="KW-1133">Transmembrane helix</keyword>
<dbReference type="Pfam" id="PF12819">
    <property type="entry name" value="Malectin_like"/>
    <property type="match status" value="1"/>
</dbReference>
<evidence type="ECO:0000313" key="5">
    <source>
        <dbReference type="Proteomes" id="UP001140206"/>
    </source>
</evidence>
<dbReference type="Gene3D" id="2.60.120.430">
    <property type="entry name" value="Galactose-binding lectin"/>
    <property type="match status" value="1"/>
</dbReference>
<evidence type="ECO:0000313" key="4">
    <source>
        <dbReference type="EMBL" id="KAJ4794311.1"/>
    </source>
</evidence>
<accession>A0AAV8FT99</accession>
<dbReference type="FunFam" id="3.80.10.10:FF:000135">
    <property type="entry name" value="Putative LRR receptor-like serine/threonine-protein kinase"/>
    <property type="match status" value="1"/>
</dbReference>
<dbReference type="PANTHER" id="PTHR45631:SF181">
    <property type="entry name" value="RECEPTOR-LIKE PROTEIN 4"/>
    <property type="match status" value="1"/>
</dbReference>
<feature type="domain" description="Malectin-like" evidence="3">
    <location>
        <begin position="60"/>
        <end position="390"/>
    </location>
</feature>
<keyword evidence="5" id="KW-1185">Reference proteome</keyword>
<keyword evidence="4" id="KW-0418">Kinase</keyword>
<proteinExistence type="predicted"/>
<dbReference type="Pfam" id="PF13855">
    <property type="entry name" value="LRR_8"/>
    <property type="match status" value="1"/>
</dbReference>
<protein>
    <submittedName>
        <fullName evidence="4">Leucine-rich repeat protein kinase family protein</fullName>
    </submittedName>
</protein>